<evidence type="ECO:0000256" key="4">
    <source>
        <dbReference type="ARBA" id="ARBA00023157"/>
    </source>
</evidence>
<proteinExistence type="predicted"/>
<dbReference type="FunFam" id="2.170.300.10:FF:000041">
    <property type="entry name" value="Tyrosine protein kinase receptor tie-1, putative"/>
    <property type="match status" value="1"/>
</dbReference>
<comment type="caution">
    <text evidence="5">Lacks conserved residue(s) required for the propagation of feature annotation.</text>
</comment>
<dbReference type="PROSITE" id="PS01186">
    <property type="entry name" value="EGF_2"/>
    <property type="match status" value="1"/>
</dbReference>
<dbReference type="InterPro" id="IPR042635">
    <property type="entry name" value="MEGF10/SREC1/2-like"/>
</dbReference>
<dbReference type="PROSITE" id="PS00022">
    <property type="entry name" value="EGF_1"/>
    <property type="match status" value="1"/>
</dbReference>
<dbReference type="SUPFAM" id="SSF57184">
    <property type="entry name" value="Growth factor receptor domain"/>
    <property type="match status" value="1"/>
</dbReference>
<gene>
    <name evidence="8" type="ORF">JZ751_017502</name>
</gene>
<keyword evidence="1 5" id="KW-0245">EGF-like domain</keyword>
<evidence type="ECO:0000313" key="8">
    <source>
        <dbReference type="EMBL" id="KAG9352926.1"/>
    </source>
</evidence>
<evidence type="ECO:0000259" key="7">
    <source>
        <dbReference type="PROSITE" id="PS50026"/>
    </source>
</evidence>
<evidence type="ECO:0000256" key="3">
    <source>
        <dbReference type="ARBA" id="ARBA00022737"/>
    </source>
</evidence>
<sequence>MTLSPAPLFLCVSSLFAWDVRRGLPPHVTMCPENVAVPPGSRAAAVSRVSGCQPGTYGLNCNQVCQCSERNQHCHPVTGLCYCAPGYYGPGCKLECEKGHYGPNCERLCQCMNGGVCQRTTGTCECPPGYIGAHCNISEYTHARLAATERTVPRLHIVPGVRGMILSLGDVCVVLGGEERTVNKAALWAGSDRTVPRVVTAVMVQGVTLSLVFVSVASAGLDLAAKLSAQGEGMEPSASSSVTVRTMPPVIESQGYVAVDLATMGTSANTYAPLVSMAPAASSAVTAGMGCPATPTLAAVSVLQVTKALVCKQGRFGEDCAKRCDCEGKTPCDPLSGRCLCPSGKTGTRMGRSVTHGMAAAPAFRTGLGSPVMKVNDHANSDTGGPCSSLTEAEEKTDGIMKTPYSTTLCWLAIKNSPTCTKAQNAGCNEPESRTTTLRHV</sequence>
<dbReference type="PANTHER" id="PTHR24043:SF8">
    <property type="entry name" value="EGF-LIKE DOMAIN-CONTAINING PROTEIN"/>
    <property type="match status" value="1"/>
</dbReference>
<dbReference type="SMART" id="SM00180">
    <property type="entry name" value="EGF_Lam"/>
    <property type="match status" value="2"/>
</dbReference>
<feature type="signal peptide" evidence="6">
    <location>
        <begin position="1"/>
        <end position="23"/>
    </location>
</feature>
<feature type="domain" description="EGF-like" evidence="7">
    <location>
        <begin position="101"/>
        <end position="136"/>
    </location>
</feature>
<keyword evidence="4 5" id="KW-1015">Disulfide bond</keyword>
<dbReference type="InterPro" id="IPR009030">
    <property type="entry name" value="Growth_fac_rcpt_cys_sf"/>
</dbReference>
<dbReference type="PROSITE" id="PS50026">
    <property type="entry name" value="EGF_3"/>
    <property type="match status" value="1"/>
</dbReference>
<evidence type="ECO:0000256" key="2">
    <source>
        <dbReference type="ARBA" id="ARBA00022729"/>
    </source>
</evidence>
<reference evidence="8" key="1">
    <citation type="thesis" date="2021" institute="BYU ScholarsArchive" country="Provo, UT, USA">
        <title>Applications of and Algorithms for Genome Assembly and Genomic Analyses with an Emphasis on Marine Teleosts.</title>
        <authorList>
            <person name="Pickett B.D."/>
        </authorList>
    </citation>
    <scope>NUCLEOTIDE SEQUENCE</scope>
    <source>
        <strain evidence="8">HI-2016</strain>
    </source>
</reference>
<dbReference type="Gene3D" id="2.170.300.10">
    <property type="entry name" value="Tie2 ligand-binding domain superfamily"/>
    <property type="match status" value="2"/>
</dbReference>
<dbReference type="InterPro" id="IPR000742">
    <property type="entry name" value="EGF"/>
</dbReference>
<evidence type="ECO:0000313" key="9">
    <source>
        <dbReference type="Proteomes" id="UP000824540"/>
    </source>
</evidence>
<comment type="caution">
    <text evidence="8">The sequence shown here is derived from an EMBL/GenBank/DDBJ whole genome shotgun (WGS) entry which is preliminary data.</text>
</comment>
<keyword evidence="3" id="KW-0677">Repeat</keyword>
<accession>A0A8T2PLG7</accession>
<keyword evidence="2 6" id="KW-0732">Signal</keyword>
<feature type="disulfide bond" evidence="5">
    <location>
        <begin position="126"/>
        <end position="135"/>
    </location>
</feature>
<protein>
    <recommendedName>
        <fullName evidence="7">EGF-like domain-containing protein</fullName>
    </recommendedName>
</protein>
<dbReference type="Proteomes" id="UP000824540">
    <property type="component" value="Unassembled WGS sequence"/>
</dbReference>
<dbReference type="PRINTS" id="PR00011">
    <property type="entry name" value="EGFLAMININ"/>
</dbReference>
<organism evidence="8 9">
    <name type="scientific">Albula glossodonta</name>
    <name type="common">roundjaw bonefish</name>
    <dbReference type="NCBI Taxonomy" id="121402"/>
    <lineage>
        <taxon>Eukaryota</taxon>
        <taxon>Metazoa</taxon>
        <taxon>Chordata</taxon>
        <taxon>Craniata</taxon>
        <taxon>Vertebrata</taxon>
        <taxon>Euteleostomi</taxon>
        <taxon>Actinopterygii</taxon>
        <taxon>Neopterygii</taxon>
        <taxon>Teleostei</taxon>
        <taxon>Albuliformes</taxon>
        <taxon>Albulidae</taxon>
        <taxon>Albula</taxon>
    </lineage>
</organism>
<dbReference type="AlphaFoldDB" id="A0A8T2PLG7"/>
<dbReference type="SMART" id="SM00181">
    <property type="entry name" value="EGF"/>
    <property type="match status" value="2"/>
</dbReference>
<dbReference type="PANTHER" id="PTHR24043">
    <property type="entry name" value="SCAVENGER RECEPTOR CLASS F"/>
    <property type="match status" value="1"/>
</dbReference>
<dbReference type="OrthoDB" id="6130531at2759"/>
<dbReference type="Pfam" id="PF00053">
    <property type="entry name" value="EGF_laminin"/>
    <property type="match status" value="1"/>
</dbReference>
<dbReference type="CDD" id="cd00054">
    <property type="entry name" value="EGF_CA"/>
    <property type="match status" value="1"/>
</dbReference>
<evidence type="ECO:0000256" key="6">
    <source>
        <dbReference type="SAM" id="SignalP"/>
    </source>
</evidence>
<dbReference type="InterPro" id="IPR002049">
    <property type="entry name" value="LE_dom"/>
</dbReference>
<dbReference type="GO" id="GO:0005044">
    <property type="term" value="F:scavenger receptor activity"/>
    <property type="evidence" value="ECO:0007669"/>
    <property type="project" value="InterPro"/>
</dbReference>
<evidence type="ECO:0000256" key="1">
    <source>
        <dbReference type="ARBA" id="ARBA00022536"/>
    </source>
</evidence>
<dbReference type="InterPro" id="IPR013111">
    <property type="entry name" value="EGF_extracell"/>
</dbReference>
<keyword evidence="9" id="KW-1185">Reference proteome</keyword>
<dbReference type="CDD" id="cd00055">
    <property type="entry name" value="EGF_Lam"/>
    <property type="match status" value="1"/>
</dbReference>
<dbReference type="Pfam" id="PF07974">
    <property type="entry name" value="EGF_2"/>
    <property type="match status" value="1"/>
</dbReference>
<name>A0A8T2PLG7_9TELE</name>
<dbReference type="EMBL" id="JAFBMS010000004">
    <property type="protein sequence ID" value="KAG9352926.1"/>
    <property type="molecule type" value="Genomic_DNA"/>
</dbReference>
<evidence type="ECO:0000256" key="5">
    <source>
        <dbReference type="PROSITE-ProRule" id="PRU00076"/>
    </source>
</evidence>
<feature type="chain" id="PRO_5035820730" description="EGF-like domain-containing protein" evidence="6">
    <location>
        <begin position="24"/>
        <end position="441"/>
    </location>
</feature>